<evidence type="ECO:0000313" key="1">
    <source>
        <dbReference type="EMBL" id="WNG51527.1"/>
    </source>
</evidence>
<dbReference type="PANTHER" id="PTHR36439:SF1">
    <property type="entry name" value="DUF1697 DOMAIN-CONTAINING PROTEIN"/>
    <property type="match status" value="1"/>
</dbReference>
<sequence length="186" mass="20263">MARYVALLRGINVGGNKKVPMAQLRELMQGLGYTDVATLLQSGNAVFSSKEKNPAKLIKQLEAALAETFGFEVAVVIRTRDELAAAIEANPLPGAEDAPSQFLVTFLSDVPDQKQLQKLDPAAYLPDEFRVVGREIYARFPQGIRDSKLATVLSGTRWGVTATARNWSTVTKLLELADKHTAPPRG</sequence>
<dbReference type="Proteomes" id="UP001611383">
    <property type="component" value="Chromosome"/>
</dbReference>
<reference evidence="1 2" key="1">
    <citation type="submission" date="2019-08" db="EMBL/GenBank/DDBJ databases">
        <title>Archangium and Cystobacter genomes.</title>
        <authorList>
            <person name="Chen I.-C.K."/>
            <person name="Wielgoss S."/>
        </authorList>
    </citation>
    <scope>NUCLEOTIDE SEQUENCE [LARGE SCALE GENOMIC DNA]</scope>
    <source>
        <strain evidence="1 2">Cbm 6</strain>
    </source>
</reference>
<name>A0ABY9X809_9BACT</name>
<evidence type="ECO:0000313" key="2">
    <source>
        <dbReference type="Proteomes" id="UP001611383"/>
    </source>
</evidence>
<dbReference type="PIRSF" id="PIRSF008502">
    <property type="entry name" value="UCP008502"/>
    <property type="match status" value="1"/>
</dbReference>
<gene>
    <name evidence="1" type="ORF">F0U60_50895</name>
</gene>
<dbReference type="InterPro" id="IPR012545">
    <property type="entry name" value="DUF1697"/>
</dbReference>
<accession>A0ABY9X809</accession>
<dbReference type="SUPFAM" id="SSF160379">
    <property type="entry name" value="SP0830-like"/>
    <property type="match status" value="1"/>
</dbReference>
<organism evidence="1 2">
    <name type="scientific">Archangium minus</name>
    <dbReference type="NCBI Taxonomy" id="83450"/>
    <lineage>
        <taxon>Bacteria</taxon>
        <taxon>Pseudomonadati</taxon>
        <taxon>Myxococcota</taxon>
        <taxon>Myxococcia</taxon>
        <taxon>Myxococcales</taxon>
        <taxon>Cystobacterineae</taxon>
        <taxon>Archangiaceae</taxon>
        <taxon>Archangium</taxon>
    </lineage>
</organism>
<protein>
    <submittedName>
        <fullName evidence="1">DUF1697 domain-containing protein</fullName>
    </submittedName>
</protein>
<dbReference type="Pfam" id="PF08002">
    <property type="entry name" value="DUF1697"/>
    <property type="match status" value="1"/>
</dbReference>
<dbReference type="EMBL" id="CP043494">
    <property type="protein sequence ID" value="WNG51527.1"/>
    <property type="molecule type" value="Genomic_DNA"/>
</dbReference>
<dbReference type="Gene3D" id="3.30.70.1280">
    <property type="entry name" value="SP0830-like domains"/>
    <property type="match status" value="1"/>
</dbReference>
<proteinExistence type="predicted"/>
<dbReference type="RefSeq" id="WP_395811791.1">
    <property type="nucleotide sequence ID" value="NZ_CP043494.1"/>
</dbReference>
<keyword evidence="2" id="KW-1185">Reference proteome</keyword>
<dbReference type="PANTHER" id="PTHR36439">
    <property type="entry name" value="BLL4334 PROTEIN"/>
    <property type="match status" value="1"/>
</dbReference>